<comment type="caution">
    <text evidence="1">The sequence shown here is derived from an EMBL/GenBank/DDBJ whole genome shotgun (WGS) entry which is preliminary data.</text>
</comment>
<gene>
    <name evidence="1" type="ORF">KCG35_21380</name>
</gene>
<accession>A0ABS5ZI59</accession>
<proteinExistence type="predicted"/>
<reference evidence="1 2" key="1">
    <citation type="submission" date="2021-04" db="EMBL/GenBank/DDBJ databases">
        <authorList>
            <person name="Pira H."/>
            <person name="Risdian C."/>
            <person name="Wink J."/>
        </authorList>
    </citation>
    <scope>NUCLEOTIDE SEQUENCE [LARGE SCALE GENOMIC DNA]</scope>
    <source>
        <strain evidence="1 2">WH53</strain>
    </source>
</reference>
<organism evidence="1 2">
    <name type="scientific">Zooshikella harenae</name>
    <dbReference type="NCBI Taxonomy" id="2827238"/>
    <lineage>
        <taxon>Bacteria</taxon>
        <taxon>Pseudomonadati</taxon>
        <taxon>Pseudomonadota</taxon>
        <taxon>Gammaproteobacteria</taxon>
        <taxon>Oceanospirillales</taxon>
        <taxon>Zooshikellaceae</taxon>
        <taxon>Zooshikella</taxon>
    </lineage>
</organism>
<name>A0ABS5ZI59_9GAMM</name>
<evidence type="ECO:0000313" key="1">
    <source>
        <dbReference type="EMBL" id="MBU2713615.1"/>
    </source>
</evidence>
<keyword evidence="2" id="KW-1185">Reference proteome</keyword>
<evidence type="ECO:0000313" key="2">
    <source>
        <dbReference type="Proteomes" id="UP000690515"/>
    </source>
</evidence>
<dbReference type="EMBL" id="JAGSOY010000092">
    <property type="protein sequence ID" value="MBU2713615.1"/>
    <property type="molecule type" value="Genomic_DNA"/>
</dbReference>
<dbReference type="Proteomes" id="UP000690515">
    <property type="component" value="Unassembled WGS sequence"/>
</dbReference>
<protein>
    <submittedName>
        <fullName evidence="1">Uncharacterized protein</fullName>
    </submittedName>
</protein>
<dbReference type="RefSeq" id="WP_215821900.1">
    <property type="nucleotide sequence ID" value="NZ_JAGSOY010000092.1"/>
</dbReference>
<sequence>MLKWIRATKFRELFNVSVSDFTQLRTKGIWIEDREYRKAADGNFWVSLTYLNKCTEHTIQGLEEDMLQWVKLKKYYELSGDTANAFNHKKSRGIWKEGCEFRKAADGVIWINLKEVNNFAAKSVYKHR</sequence>